<keyword evidence="3" id="KW-1185">Reference proteome</keyword>
<feature type="compositionally biased region" description="Basic and acidic residues" evidence="1">
    <location>
        <begin position="14"/>
        <end position="27"/>
    </location>
</feature>
<sequence>MSNRRAPFASAGNTKKEDHLSAIDEADKKDGFKSENEYVSFNELSVNSLETNSGIFVGQNLAVGWRSFHKTNQGFGSAKEGMMSNMVNIIFDNDEIDTVIQENDHSEVGPIPTDGHQNIRFHSINANGVQSASGIAVGVNNNHHWRSHKKDNYGFGKAFGTPLFKNMENTIFDDDGQDFLLNPDYKQNTSF</sequence>
<gene>
    <name evidence="2" type="ORF">ACFO4N_10460</name>
</gene>
<organism evidence="2 3">
    <name type="scientific">Camelliibacillus cellulosilyticus</name>
    <dbReference type="NCBI Taxonomy" id="2174486"/>
    <lineage>
        <taxon>Bacteria</taxon>
        <taxon>Bacillati</taxon>
        <taxon>Bacillota</taxon>
        <taxon>Bacilli</taxon>
        <taxon>Bacillales</taxon>
        <taxon>Sporolactobacillaceae</taxon>
        <taxon>Camelliibacillus</taxon>
    </lineage>
</organism>
<dbReference type="RefSeq" id="WP_376846232.1">
    <property type="nucleotide sequence ID" value="NZ_JBHSFW010000005.1"/>
</dbReference>
<accession>A0ABV9GLV6</accession>
<dbReference type="EMBL" id="JBHSFW010000005">
    <property type="protein sequence ID" value="MFC4619136.1"/>
    <property type="molecule type" value="Genomic_DNA"/>
</dbReference>
<evidence type="ECO:0000313" key="3">
    <source>
        <dbReference type="Proteomes" id="UP001596022"/>
    </source>
</evidence>
<name>A0ABV9GLV6_9BACL</name>
<feature type="region of interest" description="Disordered" evidence="1">
    <location>
        <begin position="1"/>
        <end position="27"/>
    </location>
</feature>
<evidence type="ECO:0000313" key="2">
    <source>
        <dbReference type="EMBL" id="MFC4619136.1"/>
    </source>
</evidence>
<protein>
    <submittedName>
        <fullName evidence="2">Uncharacterized protein</fullName>
    </submittedName>
</protein>
<proteinExistence type="predicted"/>
<comment type="caution">
    <text evidence="2">The sequence shown here is derived from an EMBL/GenBank/DDBJ whole genome shotgun (WGS) entry which is preliminary data.</text>
</comment>
<evidence type="ECO:0000256" key="1">
    <source>
        <dbReference type="SAM" id="MobiDB-lite"/>
    </source>
</evidence>
<reference evidence="3" key="1">
    <citation type="journal article" date="2019" name="Int. J. Syst. Evol. Microbiol.">
        <title>The Global Catalogue of Microorganisms (GCM) 10K type strain sequencing project: providing services to taxonomists for standard genome sequencing and annotation.</title>
        <authorList>
            <consortium name="The Broad Institute Genomics Platform"/>
            <consortium name="The Broad Institute Genome Sequencing Center for Infectious Disease"/>
            <person name="Wu L."/>
            <person name="Ma J."/>
        </authorList>
    </citation>
    <scope>NUCLEOTIDE SEQUENCE [LARGE SCALE GENOMIC DNA]</scope>
    <source>
        <strain evidence="3">CGMCC 1.16306</strain>
    </source>
</reference>
<dbReference type="Proteomes" id="UP001596022">
    <property type="component" value="Unassembled WGS sequence"/>
</dbReference>